<keyword evidence="4 5" id="KW-0411">Iron-sulfur</keyword>
<comment type="pathway">
    <text evidence="5">Isoprenoid biosynthesis; dimethylallyl diphosphate biosynthesis; dimethylallyl diphosphate from (2E)-4-hydroxy-3-methylbutenyl diphosphate: step 1/1.</text>
</comment>
<dbReference type="EC" id="1.17.7.4" evidence="5"/>
<feature type="binding site" evidence="5">
    <location>
        <position position="269"/>
    </location>
    <ligand>
        <name>dimethylallyl diphosphate</name>
        <dbReference type="ChEBI" id="CHEBI:57623"/>
    </ligand>
</feature>
<feature type="binding site" evidence="5">
    <location>
        <position position="269"/>
    </location>
    <ligand>
        <name>(2E)-4-hydroxy-3-methylbut-2-enyl diphosphate</name>
        <dbReference type="ChEBI" id="CHEBI:128753"/>
    </ligand>
</feature>
<dbReference type="Gene3D" id="3.40.50.11270">
    <property type="match status" value="1"/>
</dbReference>
<evidence type="ECO:0000256" key="2">
    <source>
        <dbReference type="ARBA" id="ARBA00022723"/>
    </source>
</evidence>
<feature type="binding site" evidence="5">
    <location>
        <position position="224"/>
    </location>
    <ligand>
        <name>(2E)-4-hydroxy-3-methylbut-2-enyl diphosphate</name>
        <dbReference type="ChEBI" id="CHEBI:128753"/>
    </ligand>
</feature>
<feature type="binding site" evidence="5">
    <location>
        <position position="82"/>
    </location>
    <ligand>
        <name>(2E)-4-hydroxy-3-methylbut-2-enyl diphosphate</name>
        <dbReference type="ChEBI" id="CHEBI:128753"/>
    </ligand>
</feature>
<reference evidence="6 7" key="1">
    <citation type="submission" date="2023-07" db="EMBL/GenBank/DDBJ databases">
        <title>Genomic Encyclopedia of Type Strains, Phase IV (KMG-IV): sequencing the most valuable type-strain genomes for metagenomic binning, comparative biology and taxonomic classification.</title>
        <authorList>
            <person name="Goeker M."/>
        </authorList>
    </citation>
    <scope>NUCLEOTIDE SEQUENCE [LARGE SCALE GENOMIC DNA]</scope>
    <source>
        <strain evidence="6 7">DSM 16784</strain>
    </source>
</reference>
<comment type="cofactor">
    <cofactor evidence="5">
        <name>[4Fe-4S] cluster</name>
        <dbReference type="ChEBI" id="CHEBI:49883"/>
    </cofactor>
    <text evidence="5">Binds 1 [4Fe-4S] cluster per subunit.</text>
</comment>
<evidence type="ECO:0000256" key="5">
    <source>
        <dbReference type="HAMAP-Rule" id="MF_00191"/>
    </source>
</evidence>
<feature type="binding site" evidence="5">
    <location>
        <position position="226"/>
    </location>
    <ligand>
        <name>dimethylallyl diphosphate</name>
        <dbReference type="ChEBI" id="CHEBI:57623"/>
    </ligand>
</feature>
<feature type="binding site" evidence="5">
    <location>
        <position position="42"/>
    </location>
    <ligand>
        <name>(2E)-4-hydroxy-3-methylbut-2-enyl diphosphate</name>
        <dbReference type="ChEBI" id="CHEBI:128753"/>
    </ligand>
</feature>
<dbReference type="InterPro" id="IPR003451">
    <property type="entry name" value="LytB/IspH"/>
</dbReference>
<keyword evidence="2 5" id="KW-0479">Metal-binding</keyword>
<feature type="active site" description="Proton donor" evidence="5">
    <location>
        <position position="134"/>
    </location>
</feature>
<comment type="pathway">
    <text evidence="5">Isoprenoid biosynthesis; isopentenyl diphosphate biosynthesis via DXP pathway; isopentenyl diphosphate from 1-deoxy-D-xylulose 5-phosphate: step 6/6.</text>
</comment>
<comment type="catalytic activity">
    <reaction evidence="5">
        <text>isopentenyl diphosphate + 2 oxidized [2Fe-2S]-[ferredoxin] + H2O = (2E)-4-hydroxy-3-methylbut-2-enyl diphosphate + 2 reduced [2Fe-2S]-[ferredoxin] + 2 H(+)</text>
        <dbReference type="Rhea" id="RHEA:24488"/>
        <dbReference type="Rhea" id="RHEA-COMP:10000"/>
        <dbReference type="Rhea" id="RHEA-COMP:10001"/>
        <dbReference type="ChEBI" id="CHEBI:15377"/>
        <dbReference type="ChEBI" id="CHEBI:15378"/>
        <dbReference type="ChEBI" id="CHEBI:33737"/>
        <dbReference type="ChEBI" id="CHEBI:33738"/>
        <dbReference type="ChEBI" id="CHEBI:128753"/>
        <dbReference type="ChEBI" id="CHEBI:128769"/>
        <dbReference type="EC" id="1.17.7.4"/>
    </reaction>
</comment>
<dbReference type="CDD" id="cd13944">
    <property type="entry name" value="lytB_ispH"/>
    <property type="match status" value="1"/>
</dbReference>
<name>A0ABU0E7U4_9FIRM</name>
<feature type="binding site" evidence="5">
    <location>
        <position position="224"/>
    </location>
    <ligand>
        <name>dimethylallyl diphosphate</name>
        <dbReference type="ChEBI" id="CHEBI:57623"/>
    </ligand>
</feature>
<feature type="binding site" evidence="5">
    <location>
        <position position="42"/>
    </location>
    <ligand>
        <name>isopentenyl diphosphate</name>
        <dbReference type="ChEBI" id="CHEBI:128769"/>
    </ligand>
</feature>
<keyword evidence="7" id="KW-1185">Reference proteome</keyword>
<evidence type="ECO:0000256" key="1">
    <source>
        <dbReference type="ARBA" id="ARBA00022485"/>
    </source>
</evidence>
<feature type="binding site" evidence="5">
    <location>
        <position position="132"/>
    </location>
    <ligand>
        <name>dimethylallyl diphosphate</name>
        <dbReference type="ChEBI" id="CHEBI:57623"/>
    </ligand>
</feature>
<feature type="binding site" evidence="5">
    <location>
        <position position="42"/>
    </location>
    <ligand>
        <name>dimethylallyl diphosphate</name>
        <dbReference type="ChEBI" id="CHEBI:57623"/>
    </ligand>
</feature>
<keyword evidence="5 6" id="KW-0560">Oxidoreductase</keyword>
<feature type="binding site" evidence="5">
    <location>
        <position position="226"/>
    </location>
    <ligand>
        <name>isopentenyl diphosphate</name>
        <dbReference type="ChEBI" id="CHEBI:128769"/>
    </ligand>
</feature>
<evidence type="ECO:0000256" key="4">
    <source>
        <dbReference type="ARBA" id="ARBA00023014"/>
    </source>
</evidence>
<evidence type="ECO:0000313" key="7">
    <source>
        <dbReference type="Proteomes" id="UP001230220"/>
    </source>
</evidence>
<comment type="caution">
    <text evidence="5">Lacks conserved residue(s) required for the propagation of feature annotation.</text>
</comment>
<dbReference type="HAMAP" id="MF_00191">
    <property type="entry name" value="IspH"/>
    <property type="match status" value="1"/>
</dbReference>
<organism evidence="6 7">
    <name type="scientific">Breznakia pachnodae</name>
    <dbReference type="NCBI Taxonomy" id="265178"/>
    <lineage>
        <taxon>Bacteria</taxon>
        <taxon>Bacillati</taxon>
        <taxon>Bacillota</taxon>
        <taxon>Erysipelotrichia</taxon>
        <taxon>Erysipelotrichales</taxon>
        <taxon>Erysipelotrichaceae</taxon>
        <taxon>Breznakia</taxon>
    </lineage>
</organism>
<dbReference type="RefSeq" id="WP_307411295.1">
    <property type="nucleotide sequence ID" value="NZ_JAUSUR010000008.1"/>
</dbReference>
<feature type="binding site" evidence="5">
    <location>
        <position position="104"/>
    </location>
    <ligand>
        <name>[4Fe-4S] cluster</name>
        <dbReference type="ChEBI" id="CHEBI:49883"/>
    </ligand>
</feature>
<comment type="caution">
    <text evidence="6">The sequence shown here is derived from an EMBL/GenBank/DDBJ whole genome shotgun (WGS) entry which is preliminary data.</text>
</comment>
<keyword evidence="3 5" id="KW-0408">Iron</keyword>
<comment type="catalytic activity">
    <reaction evidence="5">
        <text>dimethylallyl diphosphate + 2 oxidized [2Fe-2S]-[ferredoxin] + H2O = (2E)-4-hydroxy-3-methylbut-2-enyl diphosphate + 2 reduced [2Fe-2S]-[ferredoxin] + 2 H(+)</text>
        <dbReference type="Rhea" id="RHEA:24825"/>
        <dbReference type="Rhea" id="RHEA-COMP:10000"/>
        <dbReference type="Rhea" id="RHEA-COMP:10001"/>
        <dbReference type="ChEBI" id="CHEBI:15377"/>
        <dbReference type="ChEBI" id="CHEBI:15378"/>
        <dbReference type="ChEBI" id="CHEBI:33737"/>
        <dbReference type="ChEBI" id="CHEBI:33738"/>
        <dbReference type="ChEBI" id="CHEBI:57623"/>
        <dbReference type="ChEBI" id="CHEBI:128753"/>
        <dbReference type="EC" id="1.17.7.4"/>
    </reaction>
</comment>
<dbReference type="PANTHER" id="PTHR30426:SF0">
    <property type="entry name" value="4-HYDROXY-3-METHYLBUT-2-ENYL DIPHOSPHATE REDUCTASE"/>
    <property type="match status" value="1"/>
</dbReference>
<feature type="binding site" evidence="5">
    <location>
        <position position="197"/>
    </location>
    <ligand>
        <name>[4Fe-4S] cluster</name>
        <dbReference type="ChEBI" id="CHEBI:49883"/>
    </ligand>
</feature>
<evidence type="ECO:0000313" key="6">
    <source>
        <dbReference type="EMBL" id="MDQ0362967.1"/>
    </source>
</evidence>
<dbReference type="GO" id="GO:0051745">
    <property type="term" value="F:4-hydroxy-3-methylbut-2-enyl diphosphate reductase activity"/>
    <property type="evidence" value="ECO:0007669"/>
    <property type="project" value="UniProtKB-EC"/>
</dbReference>
<dbReference type="EMBL" id="JAUSUR010000008">
    <property type="protein sequence ID" value="MDQ0362967.1"/>
    <property type="molecule type" value="Genomic_DNA"/>
</dbReference>
<accession>A0ABU0E7U4</accession>
<feature type="binding site" evidence="5">
    <location>
        <position position="82"/>
    </location>
    <ligand>
        <name>isopentenyl diphosphate</name>
        <dbReference type="ChEBI" id="CHEBI:128769"/>
    </ligand>
</feature>
<keyword evidence="5" id="KW-0414">Isoprene biosynthesis</keyword>
<protein>
    <recommendedName>
        <fullName evidence="5">4-hydroxy-3-methylbut-2-enyl diphosphate reductase</fullName>
        <shortName evidence="5">HMBPP reductase</shortName>
        <ecNumber evidence="5">1.17.7.4</ecNumber>
    </recommendedName>
</protein>
<dbReference type="Gene3D" id="3.40.1010.20">
    <property type="entry name" value="4-hydroxy-3-methylbut-2-enyl diphosphate reductase, catalytic domain"/>
    <property type="match status" value="2"/>
</dbReference>
<feature type="binding site" evidence="5">
    <location>
        <position position="269"/>
    </location>
    <ligand>
        <name>isopentenyl diphosphate</name>
        <dbReference type="ChEBI" id="CHEBI:128769"/>
    </ligand>
</feature>
<comment type="similarity">
    <text evidence="5">Belongs to the IspH family.</text>
</comment>
<feature type="binding site" evidence="5">
    <location>
        <position position="132"/>
    </location>
    <ligand>
        <name>(2E)-4-hydroxy-3-methylbut-2-enyl diphosphate</name>
        <dbReference type="ChEBI" id="CHEBI:128753"/>
    </ligand>
</feature>
<keyword evidence="1 5" id="KW-0004">4Fe-4S</keyword>
<dbReference type="PANTHER" id="PTHR30426">
    <property type="entry name" value="4-HYDROXY-3-METHYLBUT-2-ENYL DIPHOSPHATE REDUCTASE"/>
    <property type="match status" value="1"/>
</dbReference>
<sequence>MNVIKVNPRGYCKGVVRAVQIAKQTAKEYPDKNIYILGMLVHNSYVIKALNQYGIITLDDKNKSREELLDQIDDGVVIFTAHGISERIKKIAKEKGLITVDATCPDVLKTQILVHQYIADGYHILYIGKRNHPEASAICDGNEQITLIEKVDDINSLPHYDKVFVTNQTTMSIYDIDILFKEIKRIYPDAVFSEEICNATRVRQEAIANLKNVDTLVIVGDKASNNSNRLAQIGKENGINDVHLIDDVNDLINIKLQDGATIAVSSGASTPTYLTNQVIQALENNNFTIQQIEVEEIL</sequence>
<feature type="binding site" evidence="5">
    <location>
        <position position="12"/>
    </location>
    <ligand>
        <name>[4Fe-4S] cluster</name>
        <dbReference type="ChEBI" id="CHEBI:49883"/>
    </ligand>
</feature>
<gene>
    <name evidence="5" type="primary">ispH</name>
    <name evidence="6" type="ORF">J2S15_003728</name>
</gene>
<feature type="binding site" evidence="5">
    <location>
        <position position="169"/>
    </location>
    <ligand>
        <name>(2E)-4-hydroxy-3-methylbut-2-enyl diphosphate</name>
        <dbReference type="ChEBI" id="CHEBI:128753"/>
    </ligand>
</feature>
<evidence type="ECO:0000256" key="3">
    <source>
        <dbReference type="ARBA" id="ARBA00023004"/>
    </source>
</evidence>
<proteinExistence type="inferred from homology"/>
<feature type="binding site" evidence="5">
    <location>
        <position position="82"/>
    </location>
    <ligand>
        <name>dimethylallyl diphosphate</name>
        <dbReference type="ChEBI" id="CHEBI:57623"/>
    </ligand>
</feature>
<feature type="binding site" evidence="5">
    <location>
        <position position="132"/>
    </location>
    <ligand>
        <name>isopentenyl diphosphate</name>
        <dbReference type="ChEBI" id="CHEBI:128769"/>
    </ligand>
</feature>
<feature type="binding site" evidence="5">
    <location>
        <position position="226"/>
    </location>
    <ligand>
        <name>(2E)-4-hydroxy-3-methylbut-2-enyl diphosphate</name>
        <dbReference type="ChEBI" id="CHEBI:128753"/>
    </ligand>
</feature>
<dbReference type="Pfam" id="PF02401">
    <property type="entry name" value="LYTB"/>
    <property type="match status" value="1"/>
</dbReference>
<feature type="binding site" evidence="5">
    <location>
        <position position="224"/>
    </location>
    <ligand>
        <name>isopentenyl diphosphate</name>
        <dbReference type="ChEBI" id="CHEBI:128769"/>
    </ligand>
</feature>
<dbReference type="NCBIfam" id="TIGR00216">
    <property type="entry name" value="ispH_lytB"/>
    <property type="match status" value="1"/>
</dbReference>
<comment type="function">
    <text evidence="5">Catalyzes the conversion of 1-hydroxy-2-methyl-2-(E)-butenyl 4-diphosphate (HMBPP) into a mixture of isopentenyl diphosphate (IPP) and dimethylallyl diphosphate (DMAPP). Acts in the terminal step of the DOXP/MEP pathway for isoprenoid precursor biosynthesis.</text>
</comment>
<dbReference type="Proteomes" id="UP001230220">
    <property type="component" value="Unassembled WGS sequence"/>
</dbReference>